<keyword evidence="2" id="KW-0719">Serine esterase</keyword>
<organism evidence="11 12">
    <name type="scientific">Massariosphaeria phaeospora</name>
    <dbReference type="NCBI Taxonomy" id="100035"/>
    <lineage>
        <taxon>Eukaryota</taxon>
        <taxon>Fungi</taxon>
        <taxon>Dikarya</taxon>
        <taxon>Ascomycota</taxon>
        <taxon>Pezizomycotina</taxon>
        <taxon>Dothideomycetes</taxon>
        <taxon>Pleosporomycetidae</taxon>
        <taxon>Pleosporales</taxon>
        <taxon>Pleosporales incertae sedis</taxon>
        <taxon>Massariosphaeria</taxon>
    </lineage>
</organism>
<keyword evidence="5" id="KW-0732">Signal</keyword>
<evidence type="ECO:0000256" key="1">
    <source>
        <dbReference type="ARBA" id="ARBA00006249"/>
    </source>
</evidence>
<dbReference type="Proteomes" id="UP000481861">
    <property type="component" value="Unassembled WGS sequence"/>
</dbReference>
<keyword evidence="7" id="KW-0106">Calcium</keyword>
<dbReference type="GO" id="GO:0030600">
    <property type="term" value="F:feruloyl esterase activity"/>
    <property type="evidence" value="ECO:0007669"/>
    <property type="project" value="UniProtKB-EC"/>
</dbReference>
<evidence type="ECO:0000256" key="8">
    <source>
        <dbReference type="ARBA" id="ARBA00023157"/>
    </source>
</evidence>
<evidence type="ECO:0000313" key="11">
    <source>
        <dbReference type="EMBL" id="KAF2865200.1"/>
    </source>
</evidence>
<keyword evidence="3" id="KW-0119">Carbohydrate metabolism</keyword>
<dbReference type="OrthoDB" id="3039123at2759"/>
<sequence>MRYLPTLAGYPLLTVPAFGRESYPNQSFSSRCVALANNLTVPGYAINVNIAEFLPANATIDHAAEGVDATCAAAWPAPPLPSDICRLVLRVATSNASEILLETWLPEEWNGRFLSVGNGGLAGCVQYPDLAFGTSYGFATAGHNAGHNGTSGASLFHRPHVLEDLVWRSVYVGTMVGKDVTRQIYGRDAGKSYYTGCSMGGRQGFKAVQKNPELFDGVIAGAPGIAVLTSHFALFGHAVNTLRSNTSDGYLTTEDWTVVQDEVLKQCDELDGAKDGIVEDVRQCHPDLATLLCTQNQSACLTSPQLSTIEALFAPIKTSNGTVLHPGPSHSFEVALTAILQSPEVANWIVEWWRYVVYEDETWDPASWTLADLFAARTQNPFDFDTLDADLSAFQARGGKLLHWHGQADPYLAVGISDTYYNSVLHTLNTTVSKLDEFYRYFRISGMDHCFGGPGTNYLGQYGMSAAGDSPDDNMLTRIVEWVENSDAPEIVRGTKFVNDSREAGVAFTRRHCKHPRVNVYKGSEDGTDEDGWECVEGKI</sequence>
<dbReference type="AlphaFoldDB" id="A0A7C8LZY3"/>
<proteinExistence type="inferred from homology"/>
<keyword evidence="8" id="KW-1015">Disulfide bond</keyword>
<reference evidence="11 12" key="1">
    <citation type="submission" date="2020-01" db="EMBL/GenBank/DDBJ databases">
        <authorList>
            <consortium name="DOE Joint Genome Institute"/>
            <person name="Haridas S."/>
            <person name="Albert R."/>
            <person name="Binder M."/>
            <person name="Bloem J."/>
            <person name="Labutti K."/>
            <person name="Salamov A."/>
            <person name="Andreopoulos B."/>
            <person name="Baker S.E."/>
            <person name="Barry K."/>
            <person name="Bills G."/>
            <person name="Bluhm B.H."/>
            <person name="Cannon C."/>
            <person name="Castanera R."/>
            <person name="Culley D.E."/>
            <person name="Daum C."/>
            <person name="Ezra D."/>
            <person name="Gonzalez J.B."/>
            <person name="Henrissat B."/>
            <person name="Kuo A."/>
            <person name="Liang C."/>
            <person name="Lipzen A."/>
            <person name="Lutzoni F."/>
            <person name="Magnuson J."/>
            <person name="Mondo S."/>
            <person name="Nolan M."/>
            <person name="Ohm R."/>
            <person name="Pangilinan J."/>
            <person name="Park H.-J.H."/>
            <person name="Ramirez L."/>
            <person name="Alfaro M."/>
            <person name="Sun H."/>
            <person name="Tritt A."/>
            <person name="Yoshinaga Y."/>
            <person name="Zwiers L.-H.L."/>
            <person name="Turgeon B.G."/>
            <person name="Goodwin S.B."/>
            <person name="Spatafora J.W."/>
            <person name="Crous P.W."/>
            <person name="Grigoriev I.V."/>
        </authorList>
    </citation>
    <scope>NUCLEOTIDE SEQUENCE [LARGE SCALE GENOMIC DNA]</scope>
    <source>
        <strain evidence="11 12">CBS 611.86</strain>
    </source>
</reference>
<dbReference type="PANTHER" id="PTHR33938:SF15">
    <property type="entry name" value="FERULOYL ESTERASE B-RELATED"/>
    <property type="match status" value="1"/>
</dbReference>
<dbReference type="EMBL" id="JAADJZ010000035">
    <property type="protein sequence ID" value="KAF2865200.1"/>
    <property type="molecule type" value="Genomic_DNA"/>
</dbReference>
<accession>A0A7C8LZY3</accession>
<dbReference type="SUPFAM" id="SSF53474">
    <property type="entry name" value="alpha/beta-Hydrolases"/>
    <property type="match status" value="1"/>
</dbReference>
<protein>
    <recommendedName>
        <fullName evidence="10">Carboxylic ester hydrolase</fullName>
        <ecNumber evidence="10">3.1.1.-</ecNumber>
    </recommendedName>
</protein>
<comment type="caution">
    <text evidence="11">The sequence shown here is derived from an EMBL/GenBank/DDBJ whole genome shotgun (WGS) entry which is preliminary data.</text>
</comment>
<keyword evidence="12" id="KW-1185">Reference proteome</keyword>
<keyword evidence="3" id="KW-0858">Xylan degradation</keyword>
<keyword evidence="4" id="KW-0479">Metal-binding</keyword>
<evidence type="ECO:0000256" key="7">
    <source>
        <dbReference type="ARBA" id="ARBA00022837"/>
    </source>
</evidence>
<comment type="similarity">
    <text evidence="1 10">Belongs to the tannase family.</text>
</comment>
<dbReference type="InterPro" id="IPR029058">
    <property type="entry name" value="AB_hydrolase_fold"/>
</dbReference>
<keyword evidence="6 10" id="KW-0378">Hydrolase</keyword>
<evidence type="ECO:0000256" key="4">
    <source>
        <dbReference type="ARBA" id="ARBA00022723"/>
    </source>
</evidence>
<evidence type="ECO:0000256" key="5">
    <source>
        <dbReference type="ARBA" id="ARBA00022729"/>
    </source>
</evidence>
<keyword evidence="3" id="KW-0624">Polysaccharide degradation</keyword>
<dbReference type="GO" id="GO:0045493">
    <property type="term" value="P:xylan catabolic process"/>
    <property type="evidence" value="ECO:0007669"/>
    <property type="project" value="UniProtKB-KW"/>
</dbReference>
<evidence type="ECO:0000256" key="3">
    <source>
        <dbReference type="ARBA" id="ARBA00022651"/>
    </source>
</evidence>
<evidence type="ECO:0000313" key="12">
    <source>
        <dbReference type="Proteomes" id="UP000481861"/>
    </source>
</evidence>
<dbReference type="EC" id="3.1.1.-" evidence="10"/>
<name>A0A7C8LZY3_9PLEO</name>
<evidence type="ECO:0000256" key="2">
    <source>
        <dbReference type="ARBA" id="ARBA00022487"/>
    </source>
</evidence>
<dbReference type="Pfam" id="PF07519">
    <property type="entry name" value="Tannase"/>
    <property type="match status" value="1"/>
</dbReference>
<evidence type="ECO:0000256" key="10">
    <source>
        <dbReference type="RuleBase" id="RU361238"/>
    </source>
</evidence>
<evidence type="ECO:0000256" key="9">
    <source>
        <dbReference type="ARBA" id="ARBA00034075"/>
    </source>
</evidence>
<dbReference type="GO" id="GO:0046872">
    <property type="term" value="F:metal ion binding"/>
    <property type="evidence" value="ECO:0007669"/>
    <property type="project" value="UniProtKB-KW"/>
</dbReference>
<dbReference type="PANTHER" id="PTHR33938">
    <property type="entry name" value="FERULOYL ESTERASE B-RELATED"/>
    <property type="match status" value="1"/>
</dbReference>
<gene>
    <name evidence="11" type="ORF">BDV95DRAFT_507674</name>
</gene>
<dbReference type="InterPro" id="IPR011118">
    <property type="entry name" value="Tannase/feruloyl_esterase"/>
</dbReference>
<comment type="catalytic activity">
    <reaction evidence="9">
        <text>feruloyl-polysaccharide + H2O = ferulate + polysaccharide.</text>
        <dbReference type="EC" id="3.1.1.73"/>
    </reaction>
</comment>
<evidence type="ECO:0000256" key="6">
    <source>
        <dbReference type="ARBA" id="ARBA00022801"/>
    </source>
</evidence>